<dbReference type="Pfam" id="PF24368">
    <property type="entry name" value="DUF7524"/>
    <property type="match status" value="1"/>
</dbReference>
<evidence type="ECO:0000256" key="2">
    <source>
        <dbReference type="SAM" id="Phobius"/>
    </source>
</evidence>
<feature type="compositionally biased region" description="Basic and acidic residues" evidence="1">
    <location>
        <begin position="117"/>
        <end position="127"/>
    </location>
</feature>
<protein>
    <submittedName>
        <fullName evidence="3">Uncharacterized protein</fullName>
    </submittedName>
</protein>
<name>A0A8J7YII6_9EURY</name>
<evidence type="ECO:0000313" key="3">
    <source>
        <dbReference type="EMBL" id="MBX0303699.1"/>
    </source>
</evidence>
<organism evidence="3 4">
    <name type="scientific">Haloarcula salinisoli</name>
    <dbReference type="NCBI Taxonomy" id="2487746"/>
    <lineage>
        <taxon>Archaea</taxon>
        <taxon>Methanobacteriati</taxon>
        <taxon>Methanobacteriota</taxon>
        <taxon>Stenosarchaea group</taxon>
        <taxon>Halobacteria</taxon>
        <taxon>Halobacteriales</taxon>
        <taxon>Haloarculaceae</taxon>
        <taxon>Haloarcula</taxon>
    </lineage>
</organism>
<feature type="transmembrane region" description="Helical" evidence="2">
    <location>
        <begin position="165"/>
        <end position="184"/>
    </location>
</feature>
<proteinExistence type="predicted"/>
<dbReference type="EMBL" id="RKLQ01000001">
    <property type="protein sequence ID" value="MBX0303699.1"/>
    <property type="molecule type" value="Genomic_DNA"/>
</dbReference>
<keyword evidence="2" id="KW-0472">Membrane</keyword>
<keyword evidence="2" id="KW-0812">Transmembrane</keyword>
<feature type="transmembrane region" description="Helical" evidence="2">
    <location>
        <begin position="141"/>
        <end position="159"/>
    </location>
</feature>
<dbReference type="AlphaFoldDB" id="A0A8J7YII6"/>
<comment type="caution">
    <text evidence="3">The sequence shown here is derived from an EMBL/GenBank/DDBJ whole genome shotgun (WGS) entry which is preliminary data.</text>
</comment>
<dbReference type="RefSeq" id="WP_220587894.1">
    <property type="nucleotide sequence ID" value="NZ_RKLQ01000001.1"/>
</dbReference>
<evidence type="ECO:0000313" key="4">
    <source>
        <dbReference type="Proteomes" id="UP000783863"/>
    </source>
</evidence>
<keyword evidence="2" id="KW-1133">Transmembrane helix</keyword>
<keyword evidence="4" id="KW-1185">Reference proteome</keyword>
<dbReference type="Proteomes" id="UP000783863">
    <property type="component" value="Unassembled WGS sequence"/>
</dbReference>
<gene>
    <name evidence="3" type="ORF">EGD98_08440</name>
</gene>
<feature type="region of interest" description="Disordered" evidence="1">
    <location>
        <begin position="108"/>
        <end position="131"/>
    </location>
</feature>
<dbReference type="InterPro" id="IPR055946">
    <property type="entry name" value="DUF7524"/>
</dbReference>
<sequence>MSDALTVHVNRESLHSLSVPDSFEASDSFDVVLVNHGESTHVHLHLDDALSEQAAIEAPNHHVEGGGERTVRVRRTDDGRARGNLKVVTAYGSTTRLVDVVLTEPAATDESVQVDEELAKPQPRTDDGGLSTVGSVPLGPLLAASGLAVGLAVGAGAVFGSVVAVVASLTVALLIIGTVAWLLAAQP</sequence>
<accession>A0A8J7YII6</accession>
<reference evidence="3" key="1">
    <citation type="submission" date="2021-06" db="EMBL/GenBank/DDBJ databases">
        <title>Halomicroarcula sp. F24A a new haloarchaeum isolated from saline soil.</title>
        <authorList>
            <person name="Duran-Viseras A."/>
            <person name="Sanchez-Porro C."/>
            <person name="Ventosa A."/>
        </authorList>
    </citation>
    <scope>NUCLEOTIDE SEQUENCE</scope>
    <source>
        <strain evidence="3">F24A</strain>
    </source>
</reference>
<evidence type="ECO:0000256" key="1">
    <source>
        <dbReference type="SAM" id="MobiDB-lite"/>
    </source>
</evidence>